<feature type="compositionally biased region" description="Basic residues" evidence="1">
    <location>
        <begin position="66"/>
        <end position="81"/>
    </location>
</feature>
<gene>
    <name evidence="2" type="ORF">PoB_002526000</name>
</gene>
<proteinExistence type="predicted"/>
<organism evidence="2 3">
    <name type="scientific">Plakobranchus ocellatus</name>
    <dbReference type="NCBI Taxonomy" id="259542"/>
    <lineage>
        <taxon>Eukaryota</taxon>
        <taxon>Metazoa</taxon>
        <taxon>Spiralia</taxon>
        <taxon>Lophotrochozoa</taxon>
        <taxon>Mollusca</taxon>
        <taxon>Gastropoda</taxon>
        <taxon>Heterobranchia</taxon>
        <taxon>Euthyneura</taxon>
        <taxon>Panpulmonata</taxon>
        <taxon>Sacoglossa</taxon>
        <taxon>Placobranchoidea</taxon>
        <taxon>Plakobranchidae</taxon>
        <taxon>Plakobranchus</taxon>
    </lineage>
</organism>
<protein>
    <submittedName>
        <fullName evidence="2">Uncharacterized protein</fullName>
    </submittedName>
</protein>
<accession>A0AAV3ZVU6</accession>
<evidence type="ECO:0000313" key="2">
    <source>
        <dbReference type="EMBL" id="GFN98754.1"/>
    </source>
</evidence>
<dbReference type="EMBL" id="BLXT01002861">
    <property type="protein sequence ID" value="GFN98754.1"/>
    <property type="molecule type" value="Genomic_DNA"/>
</dbReference>
<comment type="caution">
    <text evidence="2">The sequence shown here is derived from an EMBL/GenBank/DDBJ whole genome shotgun (WGS) entry which is preliminary data.</text>
</comment>
<feature type="compositionally biased region" description="Polar residues" evidence="1">
    <location>
        <begin position="96"/>
        <end position="105"/>
    </location>
</feature>
<evidence type="ECO:0000313" key="3">
    <source>
        <dbReference type="Proteomes" id="UP000735302"/>
    </source>
</evidence>
<evidence type="ECO:0000256" key="1">
    <source>
        <dbReference type="SAM" id="MobiDB-lite"/>
    </source>
</evidence>
<name>A0AAV3ZVU6_9GAST</name>
<dbReference type="AlphaFoldDB" id="A0AAV3ZVU6"/>
<keyword evidence="3" id="KW-1185">Reference proteome</keyword>
<reference evidence="2 3" key="1">
    <citation type="journal article" date="2021" name="Elife">
        <title>Chloroplast acquisition without the gene transfer in kleptoplastic sea slugs, Plakobranchus ocellatus.</title>
        <authorList>
            <person name="Maeda T."/>
            <person name="Takahashi S."/>
            <person name="Yoshida T."/>
            <person name="Shimamura S."/>
            <person name="Takaki Y."/>
            <person name="Nagai Y."/>
            <person name="Toyoda A."/>
            <person name="Suzuki Y."/>
            <person name="Arimoto A."/>
            <person name="Ishii H."/>
            <person name="Satoh N."/>
            <person name="Nishiyama T."/>
            <person name="Hasebe M."/>
            <person name="Maruyama T."/>
            <person name="Minagawa J."/>
            <person name="Obokata J."/>
            <person name="Shigenobu S."/>
        </authorList>
    </citation>
    <scope>NUCLEOTIDE SEQUENCE [LARGE SCALE GENOMIC DNA]</scope>
</reference>
<dbReference type="Proteomes" id="UP000735302">
    <property type="component" value="Unassembled WGS sequence"/>
</dbReference>
<sequence length="105" mass="11285">MDSLVPGASVSGPYPHVSVSFTPISQRLSSVILPIVAARPLTLLGTRLCASATPSSSRLIVSAGRTSRRQALRRQTPRSKYSHVSEGMRRGVTVHGAQNSFKEKK</sequence>
<feature type="region of interest" description="Disordered" evidence="1">
    <location>
        <begin position="60"/>
        <end position="105"/>
    </location>
</feature>